<evidence type="ECO:0000313" key="1">
    <source>
        <dbReference type="EMBL" id="CAD8046617.1"/>
    </source>
</evidence>
<comment type="caution">
    <text evidence="1">The sequence shown here is derived from an EMBL/GenBank/DDBJ whole genome shotgun (WGS) entry which is preliminary data.</text>
</comment>
<organism evidence="1 2">
    <name type="scientific">Paramecium primaurelia</name>
    <dbReference type="NCBI Taxonomy" id="5886"/>
    <lineage>
        <taxon>Eukaryota</taxon>
        <taxon>Sar</taxon>
        <taxon>Alveolata</taxon>
        <taxon>Ciliophora</taxon>
        <taxon>Intramacronucleata</taxon>
        <taxon>Oligohymenophorea</taxon>
        <taxon>Peniculida</taxon>
        <taxon>Parameciidae</taxon>
        <taxon>Paramecium</taxon>
    </lineage>
</organism>
<dbReference type="EMBL" id="CAJJDM010000007">
    <property type="protein sequence ID" value="CAD8046617.1"/>
    <property type="molecule type" value="Genomic_DNA"/>
</dbReference>
<dbReference type="Proteomes" id="UP000688137">
    <property type="component" value="Unassembled WGS sequence"/>
</dbReference>
<reference evidence="1" key="1">
    <citation type="submission" date="2021-01" db="EMBL/GenBank/DDBJ databases">
        <authorList>
            <consortium name="Genoscope - CEA"/>
            <person name="William W."/>
        </authorList>
    </citation>
    <scope>NUCLEOTIDE SEQUENCE</scope>
</reference>
<proteinExistence type="predicted"/>
<protein>
    <submittedName>
        <fullName evidence="1">Uncharacterized protein</fullName>
    </submittedName>
</protein>
<name>A0A8S1JWK0_PARPR</name>
<keyword evidence="2" id="KW-1185">Reference proteome</keyword>
<sequence>MLSIPVSIHFSKDLFATESLQFQNRDSRDQSTLNYSSHIFVVIQLSKIGICQSISIKQYCPIQYIAQHYNYIKKFVTKAQILLLEPITKTNPHRMYILAIRFFLWALS</sequence>
<dbReference type="AlphaFoldDB" id="A0A8S1JWK0"/>
<gene>
    <name evidence="1" type="ORF">PPRIM_AZ9-3.1.T0100514</name>
</gene>
<accession>A0A8S1JWK0</accession>
<evidence type="ECO:0000313" key="2">
    <source>
        <dbReference type="Proteomes" id="UP000688137"/>
    </source>
</evidence>